<evidence type="ECO:0008006" key="3">
    <source>
        <dbReference type="Google" id="ProtNLM"/>
    </source>
</evidence>
<dbReference type="AlphaFoldDB" id="A0A7D4NLC6"/>
<gene>
    <name evidence="1" type="ORF">HQN79_05445</name>
</gene>
<protein>
    <recommendedName>
        <fullName evidence="3">Lipoprotein</fullName>
    </recommendedName>
</protein>
<reference evidence="1 2" key="1">
    <citation type="submission" date="2020-05" db="EMBL/GenBank/DDBJ databases">
        <title>Thiomicrorhabdus sediminis sp.nov. and Thiomicrorhabdus xiamenensis sp.nov., novel sulfur-oxidizing bacteria isolated from coastal sediment.</title>
        <authorList>
            <person name="Liu X."/>
        </authorList>
    </citation>
    <scope>NUCLEOTIDE SEQUENCE [LARGE SCALE GENOMIC DNA]</scope>
    <source>
        <strain evidence="1 2">G2</strain>
    </source>
</reference>
<organism evidence="1 2">
    <name type="scientific">Thiomicrorhabdus xiamenensis</name>
    <dbReference type="NCBI Taxonomy" id="2739063"/>
    <lineage>
        <taxon>Bacteria</taxon>
        <taxon>Pseudomonadati</taxon>
        <taxon>Pseudomonadota</taxon>
        <taxon>Gammaproteobacteria</taxon>
        <taxon>Thiotrichales</taxon>
        <taxon>Piscirickettsiaceae</taxon>
        <taxon>Thiomicrorhabdus</taxon>
    </lineage>
</organism>
<dbReference type="EMBL" id="CP054020">
    <property type="protein sequence ID" value="QKI89054.1"/>
    <property type="molecule type" value="Genomic_DNA"/>
</dbReference>
<dbReference type="RefSeq" id="WP_173284828.1">
    <property type="nucleotide sequence ID" value="NZ_CP054020.1"/>
</dbReference>
<dbReference type="KEGG" id="txa:HQN79_05445"/>
<proteinExistence type="predicted"/>
<name>A0A7D4NLC6_9GAMM</name>
<dbReference type="Proteomes" id="UP000504724">
    <property type="component" value="Chromosome"/>
</dbReference>
<accession>A0A7D4NLC6</accession>
<keyword evidence="2" id="KW-1185">Reference proteome</keyword>
<evidence type="ECO:0000313" key="1">
    <source>
        <dbReference type="EMBL" id="QKI89054.1"/>
    </source>
</evidence>
<evidence type="ECO:0000313" key="2">
    <source>
        <dbReference type="Proteomes" id="UP000504724"/>
    </source>
</evidence>
<dbReference type="PROSITE" id="PS51257">
    <property type="entry name" value="PROKAR_LIPOPROTEIN"/>
    <property type="match status" value="1"/>
</dbReference>
<sequence>MIKRTAPFLLTSTLLTACGGGGGGGGDSTDDNQIISGGTIEPTFNLTDYRYMPESSGVAYTYTVDGYVDINGISSPASMMRSVEASEPLNVKDTPWMRTVRTDWTIDSNGQTATQSDEKIVFVNKTTGKIASLTDQFSYKAGSSEQYIPADSLDKVMTHNPMPATANYGDGGTLLINPTLLGYTTTVTWSLIDSGVESEAILQFDTQTVDDNGLTVFTEQQKLTINESGTLLSVETSGTSEVVGNVSSGTAMTVAWQLSGQQ</sequence>